<proteinExistence type="predicted"/>
<organism evidence="1 2">
    <name type="scientific">Aspergillus fumigatus</name>
    <name type="common">Neosartorya fumigata</name>
    <dbReference type="NCBI Taxonomy" id="746128"/>
    <lineage>
        <taxon>Eukaryota</taxon>
        <taxon>Fungi</taxon>
        <taxon>Dikarya</taxon>
        <taxon>Ascomycota</taxon>
        <taxon>Pezizomycotina</taxon>
        <taxon>Eurotiomycetes</taxon>
        <taxon>Eurotiomycetidae</taxon>
        <taxon>Eurotiales</taxon>
        <taxon>Aspergillaceae</taxon>
        <taxon>Aspergillus</taxon>
        <taxon>Aspergillus subgen. Fumigati</taxon>
    </lineage>
</organism>
<protein>
    <submittedName>
        <fullName evidence="1">Uncharacterized protein</fullName>
    </submittedName>
</protein>
<gene>
    <name evidence="1" type="ORF">KXV57_002902</name>
</gene>
<reference evidence="1" key="1">
    <citation type="submission" date="2021-08" db="EMBL/GenBank/DDBJ databases">
        <title>Global Aspergillus fumigatus from environmental and clinical sources.</title>
        <authorList>
            <person name="Barber A."/>
            <person name="Sae-Ong T."/>
        </authorList>
    </citation>
    <scope>NUCLEOTIDE SEQUENCE</scope>
    <source>
        <strain evidence="1">NRZ-2016-071</strain>
    </source>
</reference>
<evidence type="ECO:0000313" key="2">
    <source>
        <dbReference type="Proteomes" id="UP000813423"/>
    </source>
</evidence>
<feature type="non-terminal residue" evidence="1">
    <location>
        <position position="59"/>
    </location>
</feature>
<evidence type="ECO:0000313" key="1">
    <source>
        <dbReference type="EMBL" id="KAH1893487.1"/>
    </source>
</evidence>
<sequence>MDSCFGARLPSEQALLKLDLPDISMLTPGLTTDIPAVTSRTPSYTAEFGEFEGFPYILK</sequence>
<accession>A0A9P8SQI1</accession>
<comment type="caution">
    <text evidence="1">The sequence shown here is derived from an EMBL/GenBank/DDBJ whole genome shotgun (WGS) entry which is preliminary data.</text>
</comment>
<name>A0A9P8SQI1_ASPFM</name>
<dbReference type="AlphaFoldDB" id="A0A9P8SQI1"/>
<dbReference type="EMBL" id="JAIBSC010000180">
    <property type="protein sequence ID" value="KAH1893487.1"/>
    <property type="molecule type" value="Genomic_DNA"/>
</dbReference>
<dbReference type="Proteomes" id="UP000813423">
    <property type="component" value="Unassembled WGS sequence"/>
</dbReference>